<evidence type="ECO:0000313" key="1">
    <source>
        <dbReference type="EMBL" id="MCP8899714.1"/>
    </source>
</evidence>
<proteinExistence type="predicted"/>
<organism evidence="1 2">
    <name type="scientific">Gilvimarinus xylanilyticus</name>
    <dbReference type="NCBI Taxonomy" id="2944139"/>
    <lineage>
        <taxon>Bacteria</taxon>
        <taxon>Pseudomonadati</taxon>
        <taxon>Pseudomonadota</taxon>
        <taxon>Gammaproteobacteria</taxon>
        <taxon>Cellvibrionales</taxon>
        <taxon>Cellvibrionaceae</taxon>
        <taxon>Gilvimarinus</taxon>
    </lineage>
</organism>
<dbReference type="RefSeq" id="WP_253968001.1">
    <property type="nucleotide sequence ID" value="NZ_JAMFTH010000002.1"/>
</dbReference>
<reference evidence="1" key="2">
    <citation type="submission" date="2023-01" db="EMBL/GenBank/DDBJ databases">
        <title>Gilvimarinus xylanilyticus HB14 isolated from Caulerpa lentillifera aquaculture base in Hainan, China.</title>
        <authorList>
            <person name="Zhang Y.-J."/>
        </authorList>
    </citation>
    <scope>NUCLEOTIDE SEQUENCE</scope>
    <source>
        <strain evidence="1">HB14</strain>
    </source>
</reference>
<protein>
    <submittedName>
        <fullName evidence="1">Uncharacterized protein</fullName>
    </submittedName>
</protein>
<gene>
    <name evidence="1" type="ORF">M6D89_10415</name>
</gene>
<dbReference type="AlphaFoldDB" id="A0A9X2KTW5"/>
<dbReference type="Proteomes" id="UP001139319">
    <property type="component" value="Unassembled WGS sequence"/>
</dbReference>
<accession>A0A9X2KTW5</accession>
<evidence type="ECO:0000313" key="2">
    <source>
        <dbReference type="Proteomes" id="UP001139319"/>
    </source>
</evidence>
<dbReference type="EMBL" id="JAMFTH010000002">
    <property type="protein sequence ID" value="MCP8899714.1"/>
    <property type="molecule type" value="Genomic_DNA"/>
</dbReference>
<keyword evidence="2" id="KW-1185">Reference proteome</keyword>
<comment type="caution">
    <text evidence="1">The sequence shown here is derived from an EMBL/GenBank/DDBJ whole genome shotgun (WGS) entry which is preliminary data.</text>
</comment>
<reference evidence="1" key="1">
    <citation type="submission" date="2022-05" db="EMBL/GenBank/DDBJ databases">
        <authorList>
            <person name="Sun H.-N."/>
        </authorList>
    </citation>
    <scope>NUCLEOTIDE SEQUENCE</scope>
    <source>
        <strain evidence="1">HB14</strain>
    </source>
</reference>
<name>A0A9X2KTW5_9GAMM</name>
<sequence length="99" mass="10999">MIVLWFSGVVLSNMWMSLNPLQSVKYMGVLESGCQPGPSLRPLSLPETGTFAKYELSASLDELIAFLFMCLLAYKSHLFSALGKMVTDWNAQMPCKTES</sequence>